<dbReference type="EMBL" id="BNCQ01000004">
    <property type="protein sequence ID" value="GIL97095.1"/>
    <property type="molecule type" value="Genomic_DNA"/>
</dbReference>
<evidence type="ECO:0000313" key="1">
    <source>
        <dbReference type="EMBL" id="GIL97095.1"/>
    </source>
</evidence>
<evidence type="ECO:0000313" key="2">
    <source>
        <dbReference type="Proteomes" id="UP000722791"/>
    </source>
</evidence>
<proteinExistence type="predicted"/>
<accession>A0A8J4G357</accession>
<reference evidence="1" key="1">
    <citation type="journal article" date="2021" name="Proc. Natl. Acad. Sci. U.S.A.">
        <title>Three genomes in the algal genus Volvox reveal the fate of a haploid sex-determining region after a transition to homothallism.</title>
        <authorList>
            <person name="Yamamoto K."/>
            <person name="Hamaji T."/>
            <person name="Kawai-Toyooka H."/>
            <person name="Matsuzaki R."/>
            <person name="Takahashi F."/>
            <person name="Nishimura Y."/>
            <person name="Kawachi M."/>
            <person name="Noguchi H."/>
            <person name="Minakuchi Y."/>
            <person name="Umen J.G."/>
            <person name="Toyoda A."/>
            <person name="Nozaki H."/>
        </authorList>
    </citation>
    <scope>NUCLEOTIDE SEQUENCE</scope>
    <source>
        <strain evidence="1">NIES-3785</strain>
    </source>
</reference>
<name>A0A8J4G357_9CHLO</name>
<feature type="non-terminal residue" evidence="1">
    <location>
        <position position="275"/>
    </location>
</feature>
<comment type="caution">
    <text evidence="1">The sequence shown here is derived from an EMBL/GenBank/DDBJ whole genome shotgun (WGS) entry which is preliminary data.</text>
</comment>
<sequence length="275" mass="27140">AAPAGGAAGAPAAGAGAGSAGGGGSFGGSLLSAAMQYVSQFLLNRLQFSVRNVHIAFRGCQDGVPFSAGLALDSLSTVPEPKPPKSVLARLYGAALSRHSHAKLARHIAIRGLGIYWHAPRPGATTQPGPAGACAAPLPLHHPDDYIIRPLDSLLRITVVAAGGGSLGPSAQHTLHIQHQIAVSSGQTAATASGSVTSLGGVGEGAVAPAAGSRHNSVGSGIRTLAGQHLYQAQAHRNFANHHQLPQSTAAAGSSTPAVGASGVAAGGTHVEVIA</sequence>
<feature type="non-terminal residue" evidence="1">
    <location>
        <position position="1"/>
    </location>
</feature>
<protein>
    <submittedName>
        <fullName evidence="1">Uncharacterized protein</fullName>
    </submittedName>
</protein>
<dbReference type="Proteomes" id="UP000722791">
    <property type="component" value="Unassembled WGS sequence"/>
</dbReference>
<gene>
    <name evidence="1" type="ORF">Vretimale_2840</name>
</gene>
<dbReference type="AlphaFoldDB" id="A0A8J4G357"/>
<organism evidence="1 2">
    <name type="scientific">Volvox reticuliferus</name>
    <dbReference type="NCBI Taxonomy" id="1737510"/>
    <lineage>
        <taxon>Eukaryota</taxon>
        <taxon>Viridiplantae</taxon>
        <taxon>Chlorophyta</taxon>
        <taxon>core chlorophytes</taxon>
        <taxon>Chlorophyceae</taxon>
        <taxon>CS clade</taxon>
        <taxon>Chlamydomonadales</taxon>
        <taxon>Volvocaceae</taxon>
        <taxon>Volvox</taxon>
    </lineage>
</organism>